<dbReference type="HOGENOM" id="CLU_2871923_0_0_1"/>
<organism evidence="1 2">
    <name type="scientific">Setaria italica</name>
    <name type="common">Foxtail millet</name>
    <name type="synonym">Panicum italicum</name>
    <dbReference type="NCBI Taxonomy" id="4555"/>
    <lineage>
        <taxon>Eukaryota</taxon>
        <taxon>Viridiplantae</taxon>
        <taxon>Streptophyta</taxon>
        <taxon>Embryophyta</taxon>
        <taxon>Tracheophyta</taxon>
        <taxon>Spermatophyta</taxon>
        <taxon>Magnoliopsida</taxon>
        <taxon>Liliopsida</taxon>
        <taxon>Poales</taxon>
        <taxon>Poaceae</taxon>
        <taxon>PACMAD clade</taxon>
        <taxon>Panicoideae</taxon>
        <taxon>Panicodae</taxon>
        <taxon>Paniceae</taxon>
        <taxon>Cenchrinae</taxon>
        <taxon>Setaria</taxon>
    </lineage>
</organism>
<evidence type="ECO:0000313" key="2">
    <source>
        <dbReference type="Proteomes" id="UP000004995"/>
    </source>
</evidence>
<dbReference type="Gramene" id="KQK92392">
    <property type="protein sequence ID" value="KQK92392"/>
    <property type="gene ID" value="SETIT_040838mg"/>
</dbReference>
<keyword evidence="2" id="KW-1185">Reference proteome</keyword>
<evidence type="ECO:0000313" key="1">
    <source>
        <dbReference type="EnsemblPlants" id="KQK92392"/>
    </source>
</evidence>
<dbReference type="Proteomes" id="UP000004995">
    <property type="component" value="Unassembled WGS sequence"/>
</dbReference>
<proteinExistence type="predicted"/>
<reference evidence="2" key="1">
    <citation type="journal article" date="2012" name="Nat. Biotechnol.">
        <title>Reference genome sequence of the model plant Setaria.</title>
        <authorList>
            <person name="Bennetzen J.L."/>
            <person name="Schmutz J."/>
            <person name="Wang H."/>
            <person name="Percifield R."/>
            <person name="Hawkins J."/>
            <person name="Pontaroli A.C."/>
            <person name="Estep M."/>
            <person name="Feng L."/>
            <person name="Vaughn J.N."/>
            <person name="Grimwood J."/>
            <person name="Jenkins J."/>
            <person name="Barry K."/>
            <person name="Lindquist E."/>
            <person name="Hellsten U."/>
            <person name="Deshpande S."/>
            <person name="Wang X."/>
            <person name="Wu X."/>
            <person name="Mitros T."/>
            <person name="Triplett J."/>
            <person name="Yang X."/>
            <person name="Ye C.Y."/>
            <person name="Mauro-Herrera M."/>
            <person name="Wang L."/>
            <person name="Li P."/>
            <person name="Sharma M."/>
            <person name="Sharma R."/>
            <person name="Ronald P.C."/>
            <person name="Panaud O."/>
            <person name="Kellogg E.A."/>
            <person name="Brutnell T.P."/>
            <person name="Doust A.N."/>
            <person name="Tuskan G.A."/>
            <person name="Rokhsar D."/>
            <person name="Devos K.M."/>
        </authorList>
    </citation>
    <scope>NUCLEOTIDE SEQUENCE [LARGE SCALE GENOMIC DNA]</scope>
    <source>
        <strain evidence="2">cv. Yugu1</strain>
    </source>
</reference>
<sequence length="64" mass="7211">MNASSVCSCANVEMLQFLFRGYTEPFEGIGLIIVSIFERKELALLASSFGNICSRRLFRQSVLF</sequence>
<accession>K4APJ0</accession>
<dbReference type="InParanoid" id="K4APJ0"/>
<name>K4APJ0_SETIT</name>
<reference evidence="1" key="2">
    <citation type="submission" date="2018-08" db="UniProtKB">
        <authorList>
            <consortium name="EnsemblPlants"/>
        </authorList>
    </citation>
    <scope>IDENTIFICATION</scope>
    <source>
        <strain evidence="1">Yugu1</strain>
    </source>
</reference>
<protein>
    <submittedName>
        <fullName evidence="1">Uncharacterized protein</fullName>
    </submittedName>
</protein>
<dbReference type="EnsemblPlants" id="KQK92392">
    <property type="protein sequence ID" value="KQK92392"/>
    <property type="gene ID" value="SETIT_040838mg"/>
</dbReference>
<dbReference type="EMBL" id="AGNK02006117">
    <property type="status" value="NOT_ANNOTATED_CDS"/>
    <property type="molecule type" value="Genomic_DNA"/>
</dbReference>
<dbReference type="AlphaFoldDB" id="K4APJ0"/>